<name>A0A370DRC1_9GAMM</name>
<dbReference type="CDD" id="cd11386">
    <property type="entry name" value="MCP_signal"/>
    <property type="match status" value="1"/>
</dbReference>
<keyword evidence="5" id="KW-0472">Membrane</keyword>
<protein>
    <submittedName>
        <fullName evidence="7">Methyl-accepting chemotaxis protein</fullName>
    </submittedName>
</protein>
<keyword evidence="2 4" id="KW-0807">Transducer</keyword>
<comment type="subcellular location">
    <subcellularLocation>
        <location evidence="1">Membrane</location>
    </subcellularLocation>
</comment>
<evidence type="ECO:0000256" key="1">
    <source>
        <dbReference type="ARBA" id="ARBA00004370"/>
    </source>
</evidence>
<dbReference type="Gene3D" id="1.10.287.950">
    <property type="entry name" value="Methyl-accepting chemotaxis protein"/>
    <property type="match status" value="1"/>
</dbReference>
<evidence type="ECO:0000313" key="7">
    <source>
        <dbReference type="EMBL" id="RDH87560.1"/>
    </source>
</evidence>
<dbReference type="GO" id="GO:0006935">
    <property type="term" value="P:chemotaxis"/>
    <property type="evidence" value="ECO:0007669"/>
    <property type="project" value="InterPro"/>
</dbReference>
<dbReference type="GO" id="GO:0004888">
    <property type="term" value="F:transmembrane signaling receptor activity"/>
    <property type="evidence" value="ECO:0007669"/>
    <property type="project" value="InterPro"/>
</dbReference>
<feature type="transmembrane region" description="Helical" evidence="5">
    <location>
        <begin position="186"/>
        <end position="210"/>
    </location>
</feature>
<accession>A0A370DRC1</accession>
<dbReference type="SUPFAM" id="SSF58104">
    <property type="entry name" value="Methyl-accepting chemotaxis protein (MCP) signaling domain"/>
    <property type="match status" value="1"/>
</dbReference>
<evidence type="ECO:0000313" key="8">
    <source>
        <dbReference type="Proteomes" id="UP000254771"/>
    </source>
</evidence>
<dbReference type="Proteomes" id="UP000254771">
    <property type="component" value="Unassembled WGS sequence"/>
</dbReference>
<keyword evidence="5" id="KW-1133">Transmembrane helix</keyword>
<dbReference type="InterPro" id="IPR004090">
    <property type="entry name" value="Chemotax_Me-accpt_rcpt"/>
</dbReference>
<dbReference type="SMART" id="SM00283">
    <property type="entry name" value="MA"/>
    <property type="match status" value="1"/>
</dbReference>
<dbReference type="PANTHER" id="PTHR32089:SF120">
    <property type="entry name" value="METHYL-ACCEPTING CHEMOTAXIS PROTEIN TLPQ"/>
    <property type="match status" value="1"/>
</dbReference>
<dbReference type="AlphaFoldDB" id="A0A370DRC1"/>
<proteinExistence type="inferred from homology"/>
<dbReference type="EMBL" id="QFXE01000005">
    <property type="protein sequence ID" value="RDH87560.1"/>
    <property type="molecule type" value="Genomic_DNA"/>
</dbReference>
<sequence length="541" mass="58440">MSIKGQSLSSRLLLLALVGTLLMGSATAYGVITLLNVLDSYEYALDRQAGNERQVLIMQSDFKKQVQEWKNVLLRGFEKKNFDKYWGKFEAREASIRAAGEKLVPRLENETAKKLLRSFLTSHEQLGAAYRTGLEQFKQSGFDPRMGDKAVKGIDREPTKKLTEAAEHISQRLYQSTSHLPEKSHYAMVVSMLTVVAALIALTGISVWMVKRIIINPTKDISFSLKRFADGDFSEIDIRHHGGELGEVAESAIQVKEHLGGIIREVRGAAIELTRAAGDLSVATHSTQGDLGRQQGDIQQVATAMDQMSDVVSQVSSNAQAAVEAARSADDASTEGRKIVETGIIEVRELAQDVEGAADVVQSLEGDVANISSVLDVIKSIAEQTNLLALNAAIEAARAGEQGRGFAVVADEVRTLAGRTQESTSEIQQMIERLETGSGRAVKVMAESRQRVEASVEHASKAGESLRQITGAVAAIAQMNEQIVASSIEQSSVTEEIHRSITSINDLARHTGESAQTVSDAGEGVAALAGNMETLVGRFKV</sequence>
<evidence type="ECO:0000256" key="2">
    <source>
        <dbReference type="ARBA" id="ARBA00023224"/>
    </source>
</evidence>
<evidence type="ECO:0000256" key="3">
    <source>
        <dbReference type="ARBA" id="ARBA00029447"/>
    </source>
</evidence>
<dbReference type="FunFam" id="1.10.287.950:FF:000001">
    <property type="entry name" value="Methyl-accepting chemotaxis sensory transducer"/>
    <property type="match status" value="1"/>
</dbReference>
<evidence type="ECO:0000259" key="6">
    <source>
        <dbReference type="PROSITE" id="PS50111"/>
    </source>
</evidence>
<keyword evidence="8" id="KW-1185">Reference proteome</keyword>
<dbReference type="GO" id="GO:0016020">
    <property type="term" value="C:membrane"/>
    <property type="evidence" value="ECO:0007669"/>
    <property type="project" value="UniProtKB-SubCell"/>
</dbReference>
<comment type="similarity">
    <text evidence="3">Belongs to the methyl-accepting chemotaxis (MCP) protein family.</text>
</comment>
<evidence type="ECO:0000256" key="5">
    <source>
        <dbReference type="SAM" id="Phobius"/>
    </source>
</evidence>
<gene>
    <name evidence="7" type="ORF">DIZ78_03050</name>
</gene>
<dbReference type="Pfam" id="PF00015">
    <property type="entry name" value="MCPsignal"/>
    <property type="match status" value="1"/>
</dbReference>
<feature type="domain" description="Methyl-accepting transducer" evidence="6">
    <location>
        <begin position="269"/>
        <end position="505"/>
    </location>
</feature>
<evidence type="ECO:0000256" key="4">
    <source>
        <dbReference type="PROSITE-ProRule" id="PRU00284"/>
    </source>
</evidence>
<dbReference type="PANTHER" id="PTHR32089">
    <property type="entry name" value="METHYL-ACCEPTING CHEMOTAXIS PROTEIN MCPB"/>
    <property type="match status" value="1"/>
</dbReference>
<dbReference type="GO" id="GO:0007165">
    <property type="term" value="P:signal transduction"/>
    <property type="evidence" value="ECO:0007669"/>
    <property type="project" value="UniProtKB-KW"/>
</dbReference>
<keyword evidence="5" id="KW-0812">Transmembrane</keyword>
<comment type="caution">
    <text evidence="7">The sequence shown here is derived from an EMBL/GenBank/DDBJ whole genome shotgun (WGS) entry which is preliminary data.</text>
</comment>
<reference evidence="7 8" key="1">
    <citation type="journal article" date="2018" name="ISME J.">
        <title>Endosymbiont genomes yield clues of tubeworm success.</title>
        <authorList>
            <person name="Li Y."/>
            <person name="Liles M.R."/>
            <person name="Halanych K.M."/>
        </authorList>
    </citation>
    <scope>NUCLEOTIDE SEQUENCE [LARGE SCALE GENOMIC DNA]</scope>
    <source>
        <strain evidence="7">A1462</strain>
    </source>
</reference>
<dbReference type="PROSITE" id="PS50111">
    <property type="entry name" value="CHEMOTAXIS_TRANSDUC_2"/>
    <property type="match status" value="1"/>
</dbReference>
<dbReference type="InterPro" id="IPR004089">
    <property type="entry name" value="MCPsignal_dom"/>
</dbReference>
<organism evidence="7 8">
    <name type="scientific">endosymbiont of Escarpia spicata</name>
    <dbReference type="NCBI Taxonomy" id="2200908"/>
    <lineage>
        <taxon>Bacteria</taxon>
        <taxon>Pseudomonadati</taxon>
        <taxon>Pseudomonadota</taxon>
        <taxon>Gammaproteobacteria</taxon>
        <taxon>sulfur-oxidizing symbionts</taxon>
    </lineage>
</organism>
<dbReference type="PRINTS" id="PR00260">
    <property type="entry name" value="CHEMTRNSDUCR"/>
</dbReference>